<gene>
    <name evidence="1" type="ORF">BO71DRAFT_149758</name>
</gene>
<evidence type="ECO:0000313" key="1">
    <source>
        <dbReference type="EMBL" id="PYH97091.1"/>
    </source>
</evidence>
<dbReference type="VEuPathDB" id="FungiDB:BO71DRAFT_149758"/>
<name>A0A319DHY1_9EURO</name>
<keyword evidence="2" id="KW-1185">Reference proteome</keyword>
<accession>A0A319DHY1</accession>
<dbReference type="Proteomes" id="UP000247810">
    <property type="component" value="Unassembled WGS sequence"/>
</dbReference>
<organism evidence="1 2">
    <name type="scientific">Aspergillus ellipticus CBS 707.79</name>
    <dbReference type="NCBI Taxonomy" id="1448320"/>
    <lineage>
        <taxon>Eukaryota</taxon>
        <taxon>Fungi</taxon>
        <taxon>Dikarya</taxon>
        <taxon>Ascomycota</taxon>
        <taxon>Pezizomycotina</taxon>
        <taxon>Eurotiomycetes</taxon>
        <taxon>Eurotiomycetidae</taxon>
        <taxon>Eurotiales</taxon>
        <taxon>Aspergillaceae</taxon>
        <taxon>Aspergillus</taxon>
        <taxon>Aspergillus subgen. Circumdati</taxon>
    </lineage>
</organism>
<proteinExistence type="predicted"/>
<dbReference type="AlphaFoldDB" id="A0A319DHY1"/>
<evidence type="ECO:0000313" key="2">
    <source>
        <dbReference type="Proteomes" id="UP000247810"/>
    </source>
</evidence>
<sequence length="67" mass="7354">MTHLYDSSLPPSPFPSLSFWFGICTDCGWTVSCTGYMYLNVLCILAAPANTVNPSTVIPVSPQQQER</sequence>
<reference evidence="1 2" key="1">
    <citation type="submission" date="2018-02" db="EMBL/GenBank/DDBJ databases">
        <title>The genomes of Aspergillus section Nigri reveals drivers in fungal speciation.</title>
        <authorList>
            <consortium name="DOE Joint Genome Institute"/>
            <person name="Vesth T.C."/>
            <person name="Nybo J."/>
            <person name="Theobald S."/>
            <person name="Brandl J."/>
            <person name="Frisvad J.C."/>
            <person name="Nielsen K.F."/>
            <person name="Lyhne E.K."/>
            <person name="Kogle M.E."/>
            <person name="Kuo A."/>
            <person name="Riley R."/>
            <person name="Clum A."/>
            <person name="Nolan M."/>
            <person name="Lipzen A."/>
            <person name="Salamov A."/>
            <person name="Henrissat B."/>
            <person name="Wiebenga A."/>
            <person name="De vries R.P."/>
            <person name="Grigoriev I.V."/>
            <person name="Mortensen U.H."/>
            <person name="Andersen M.R."/>
            <person name="Baker S.E."/>
        </authorList>
    </citation>
    <scope>NUCLEOTIDE SEQUENCE [LARGE SCALE GENOMIC DNA]</scope>
    <source>
        <strain evidence="1 2">CBS 707.79</strain>
    </source>
</reference>
<dbReference type="EMBL" id="KZ825829">
    <property type="protein sequence ID" value="PYH97091.1"/>
    <property type="molecule type" value="Genomic_DNA"/>
</dbReference>
<protein>
    <submittedName>
        <fullName evidence="1">Uncharacterized protein</fullName>
    </submittedName>
</protein>